<dbReference type="InterPro" id="IPR048202">
    <property type="entry name" value="SCO1860-like"/>
</dbReference>
<evidence type="ECO:0000256" key="5">
    <source>
        <dbReference type="SAM" id="MobiDB-lite"/>
    </source>
</evidence>
<dbReference type="InterPro" id="IPR019931">
    <property type="entry name" value="LPXTG_anchor"/>
</dbReference>
<feature type="chain" id="PRO_5021851261" description="Gram-positive cocci surface proteins LPxTG domain-containing protein" evidence="7">
    <location>
        <begin position="51"/>
        <end position="408"/>
    </location>
</feature>
<evidence type="ECO:0000256" key="3">
    <source>
        <dbReference type="ARBA" id="ARBA00022729"/>
    </source>
</evidence>
<dbReference type="AlphaFoldDB" id="A0A561USI1"/>
<sequence length="408" mass="39737">MPAMSRIGRRRWLHVSCGGSTILNSNTFRLAALAVAAAPVALLVAVPAQAATATTTTTGDGKASAVVLRTALDVSLLNKTIDVPLKAALNEVHAPAAAKETALSVRLDGVDHGKPFSVLRADVATANATADEHRAEGYSNIARARLHLPGLPLLSLIEVEQVTSKAVCEVGHRPVAESNVLGHVKVLGRRVTLTAGGTTEVKVPDVGEVTLDLSKTHTTSRTAAAAALQLKVSVNPLKLNVADVRGEVTLAEATCETPKAPRPGGSTDGGSSDGGSSDGGSSDGGASDGGSDDGGSSDGGSSDGGASDGGSGDGGSTDGGSSGGSSNGGSTGSGSSTGNGGSTAGHHSGTGGGDVKTQTGTGNTPAAADADLAETGSSSATPYIAGGAALLLAVGAGAMVVVRRRAQS</sequence>
<gene>
    <name evidence="9" type="ORF">FHX80_11695</name>
</gene>
<name>A0A561USI1_9ACTN</name>
<feature type="signal peptide" evidence="7">
    <location>
        <begin position="1"/>
        <end position="50"/>
    </location>
</feature>
<evidence type="ECO:0000313" key="9">
    <source>
        <dbReference type="EMBL" id="TWG02289.1"/>
    </source>
</evidence>
<comment type="caution">
    <text evidence="9">The sequence shown here is derived from an EMBL/GenBank/DDBJ whole genome shotgun (WGS) entry which is preliminary data.</text>
</comment>
<dbReference type="Proteomes" id="UP000318186">
    <property type="component" value="Unassembled WGS sequence"/>
</dbReference>
<evidence type="ECO:0000313" key="10">
    <source>
        <dbReference type="Proteomes" id="UP000318186"/>
    </source>
</evidence>
<organism evidence="9 10">
    <name type="scientific">Streptomyces brevispora</name>
    <dbReference type="NCBI Taxonomy" id="887462"/>
    <lineage>
        <taxon>Bacteria</taxon>
        <taxon>Bacillati</taxon>
        <taxon>Actinomycetota</taxon>
        <taxon>Actinomycetes</taxon>
        <taxon>Kitasatosporales</taxon>
        <taxon>Streptomycetaceae</taxon>
        <taxon>Streptomyces</taxon>
    </lineage>
</organism>
<keyword evidence="3 7" id="KW-0732">Signal</keyword>
<evidence type="ECO:0000256" key="7">
    <source>
        <dbReference type="SAM" id="SignalP"/>
    </source>
</evidence>
<feature type="compositionally biased region" description="Gly residues" evidence="5">
    <location>
        <begin position="266"/>
        <end position="354"/>
    </location>
</feature>
<evidence type="ECO:0000259" key="8">
    <source>
        <dbReference type="PROSITE" id="PS50847"/>
    </source>
</evidence>
<evidence type="ECO:0000256" key="6">
    <source>
        <dbReference type="SAM" id="Phobius"/>
    </source>
</evidence>
<reference evidence="9 10" key="1">
    <citation type="submission" date="2019-06" db="EMBL/GenBank/DDBJ databases">
        <title>Sequencing the genomes of 1000 actinobacteria strains.</title>
        <authorList>
            <person name="Klenk H.-P."/>
        </authorList>
    </citation>
    <scope>NUCLEOTIDE SEQUENCE [LARGE SCALE GENOMIC DNA]</scope>
    <source>
        <strain evidence="9 10">DSM 42059</strain>
    </source>
</reference>
<keyword evidence="1" id="KW-0134">Cell wall</keyword>
<dbReference type="NCBIfam" id="NF041527">
    <property type="entry name" value="SCO1860_LAETG"/>
    <property type="match status" value="1"/>
</dbReference>
<keyword evidence="6" id="KW-1133">Transmembrane helix</keyword>
<feature type="transmembrane region" description="Helical" evidence="6">
    <location>
        <begin position="383"/>
        <end position="402"/>
    </location>
</feature>
<proteinExistence type="predicted"/>
<feature type="region of interest" description="Disordered" evidence="5">
    <location>
        <begin position="253"/>
        <end position="381"/>
    </location>
</feature>
<dbReference type="PROSITE" id="PS50847">
    <property type="entry name" value="GRAM_POS_ANCHORING"/>
    <property type="match status" value="1"/>
</dbReference>
<dbReference type="NCBIfam" id="NF041528">
    <property type="entry name" value="strep_LAETG"/>
    <property type="match status" value="1"/>
</dbReference>
<feature type="domain" description="Gram-positive cocci surface proteins LPxTG" evidence="8">
    <location>
        <begin position="372"/>
        <end position="408"/>
    </location>
</feature>
<keyword evidence="6" id="KW-0812">Transmembrane</keyword>
<evidence type="ECO:0000256" key="4">
    <source>
        <dbReference type="ARBA" id="ARBA00023088"/>
    </source>
</evidence>
<keyword evidence="6" id="KW-0472">Membrane</keyword>
<protein>
    <recommendedName>
        <fullName evidence="8">Gram-positive cocci surface proteins LPxTG domain-containing protein</fullName>
    </recommendedName>
</protein>
<keyword evidence="2" id="KW-0964">Secreted</keyword>
<evidence type="ECO:0000256" key="2">
    <source>
        <dbReference type="ARBA" id="ARBA00022525"/>
    </source>
</evidence>
<evidence type="ECO:0000256" key="1">
    <source>
        <dbReference type="ARBA" id="ARBA00022512"/>
    </source>
</evidence>
<keyword evidence="4" id="KW-0572">Peptidoglycan-anchor</keyword>
<accession>A0A561USI1</accession>
<dbReference type="EMBL" id="VIWW01000001">
    <property type="protein sequence ID" value="TWG02289.1"/>
    <property type="molecule type" value="Genomic_DNA"/>
</dbReference>